<dbReference type="EMBL" id="JAYKXN010000006">
    <property type="protein sequence ID" value="KAK7280394.1"/>
    <property type="molecule type" value="Genomic_DNA"/>
</dbReference>
<proteinExistence type="predicted"/>
<name>A0AAN9FPX4_CLITE</name>
<dbReference type="Proteomes" id="UP001359559">
    <property type="component" value="Unassembled WGS sequence"/>
</dbReference>
<accession>A0AAN9FPX4</accession>
<evidence type="ECO:0000313" key="2">
    <source>
        <dbReference type="Proteomes" id="UP001359559"/>
    </source>
</evidence>
<sequence length="78" mass="8973">MPNDKIFHFLGMKMCHVIPSIFSVVADCEMNQGQGLWPTVPPFSYVVLFNKGKRQENVHFPFWLRTFGESMLKLSAVP</sequence>
<organism evidence="1 2">
    <name type="scientific">Clitoria ternatea</name>
    <name type="common">Butterfly pea</name>
    <dbReference type="NCBI Taxonomy" id="43366"/>
    <lineage>
        <taxon>Eukaryota</taxon>
        <taxon>Viridiplantae</taxon>
        <taxon>Streptophyta</taxon>
        <taxon>Embryophyta</taxon>
        <taxon>Tracheophyta</taxon>
        <taxon>Spermatophyta</taxon>
        <taxon>Magnoliopsida</taxon>
        <taxon>eudicotyledons</taxon>
        <taxon>Gunneridae</taxon>
        <taxon>Pentapetalae</taxon>
        <taxon>rosids</taxon>
        <taxon>fabids</taxon>
        <taxon>Fabales</taxon>
        <taxon>Fabaceae</taxon>
        <taxon>Papilionoideae</taxon>
        <taxon>50 kb inversion clade</taxon>
        <taxon>NPAAA clade</taxon>
        <taxon>indigoferoid/millettioid clade</taxon>
        <taxon>Phaseoleae</taxon>
        <taxon>Clitoria</taxon>
    </lineage>
</organism>
<protein>
    <submittedName>
        <fullName evidence="1">Uncharacterized protein</fullName>
    </submittedName>
</protein>
<gene>
    <name evidence="1" type="ORF">RJT34_25458</name>
</gene>
<dbReference type="AlphaFoldDB" id="A0AAN9FPX4"/>
<reference evidence="1 2" key="1">
    <citation type="submission" date="2024-01" db="EMBL/GenBank/DDBJ databases">
        <title>The genomes of 5 underutilized Papilionoideae crops provide insights into root nodulation and disease resistance.</title>
        <authorList>
            <person name="Yuan L."/>
        </authorList>
    </citation>
    <scope>NUCLEOTIDE SEQUENCE [LARGE SCALE GENOMIC DNA]</scope>
    <source>
        <strain evidence="1">LY-2023</strain>
        <tissue evidence="1">Leaf</tissue>
    </source>
</reference>
<evidence type="ECO:0000313" key="1">
    <source>
        <dbReference type="EMBL" id="KAK7280394.1"/>
    </source>
</evidence>
<comment type="caution">
    <text evidence="1">The sequence shown here is derived from an EMBL/GenBank/DDBJ whole genome shotgun (WGS) entry which is preliminary data.</text>
</comment>
<keyword evidence="2" id="KW-1185">Reference proteome</keyword>